<organism evidence="2 3">
    <name type="scientific">Monoraphidium neglectum</name>
    <dbReference type="NCBI Taxonomy" id="145388"/>
    <lineage>
        <taxon>Eukaryota</taxon>
        <taxon>Viridiplantae</taxon>
        <taxon>Chlorophyta</taxon>
        <taxon>core chlorophytes</taxon>
        <taxon>Chlorophyceae</taxon>
        <taxon>CS clade</taxon>
        <taxon>Sphaeropleales</taxon>
        <taxon>Selenastraceae</taxon>
        <taxon>Monoraphidium</taxon>
    </lineage>
</organism>
<dbReference type="KEGG" id="mng:MNEG_7870"/>
<dbReference type="AlphaFoldDB" id="A0A0D2JLJ2"/>
<dbReference type="Gene3D" id="2.60.40.150">
    <property type="entry name" value="C2 domain"/>
    <property type="match status" value="1"/>
</dbReference>
<evidence type="ECO:0000313" key="3">
    <source>
        <dbReference type="Proteomes" id="UP000054498"/>
    </source>
</evidence>
<dbReference type="GeneID" id="25740746"/>
<reference evidence="2 3" key="1">
    <citation type="journal article" date="2013" name="BMC Genomics">
        <title>Reconstruction of the lipid metabolism for the microalga Monoraphidium neglectum from its genome sequence reveals characteristics suitable for biofuel production.</title>
        <authorList>
            <person name="Bogen C."/>
            <person name="Al-Dilaimi A."/>
            <person name="Albersmeier A."/>
            <person name="Wichmann J."/>
            <person name="Grundmann M."/>
            <person name="Rupp O."/>
            <person name="Lauersen K.J."/>
            <person name="Blifernez-Klassen O."/>
            <person name="Kalinowski J."/>
            <person name="Goesmann A."/>
            <person name="Mussgnug J.H."/>
            <person name="Kruse O."/>
        </authorList>
    </citation>
    <scope>NUCLEOTIDE SEQUENCE [LARGE SCALE GENOMIC DNA]</scope>
    <source>
        <strain evidence="2 3">SAG 48.87</strain>
    </source>
</reference>
<accession>A0A0D2JLJ2</accession>
<sequence length="181" mass="19263">MQGILTVTLVRATALGGWTGEPDPYVELTLYGAGGDASAGQPGARNAKGGFAAAQHRQASREARPLCTADASLMLADSVSNTIWNEANPRFNEKFDFAMIPAGAVLLATVKDRTSTFEKIASLKITDRFKSVTLGRVKVPLMEVAAAGRLRGSWPLQGALEGQLEMVLEWIDAGEADLTQD</sequence>
<dbReference type="InterPro" id="IPR035892">
    <property type="entry name" value="C2_domain_sf"/>
</dbReference>
<dbReference type="CDD" id="cd00030">
    <property type="entry name" value="C2"/>
    <property type="match status" value="1"/>
</dbReference>
<protein>
    <recommendedName>
        <fullName evidence="1">C2 domain-containing protein</fullName>
    </recommendedName>
</protein>
<gene>
    <name evidence="2" type="ORF">MNEG_7870</name>
</gene>
<dbReference type="OrthoDB" id="549009at2759"/>
<dbReference type="SMART" id="SM00239">
    <property type="entry name" value="C2"/>
    <property type="match status" value="1"/>
</dbReference>
<dbReference type="EMBL" id="KK101654">
    <property type="protein sequence ID" value="KIZ00093.1"/>
    <property type="molecule type" value="Genomic_DNA"/>
</dbReference>
<keyword evidence="3" id="KW-1185">Reference proteome</keyword>
<dbReference type="Proteomes" id="UP000054498">
    <property type="component" value="Unassembled WGS sequence"/>
</dbReference>
<evidence type="ECO:0000259" key="1">
    <source>
        <dbReference type="PROSITE" id="PS50004"/>
    </source>
</evidence>
<dbReference type="SUPFAM" id="SSF49562">
    <property type="entry name" value="C2 domain (Calcium/lipid-binding domain, CaLB)"/>
    <property type="match status" value="1"/>
</dbReference>
<name>A0A0D2JLJ2_9CHLO</name>
<dbReference type="Pfam" id="PF00168">
    <property type="entry name" value="C2"/>
    <property type="match status" value="2"/>
</dbReference>
<dbReference type="RefSeq" id="XP_013899112.1">
    <property type="nucleotide sequence ID" value="XM_014043658.1"/>
</dbReference>
<feature type="domain" description="C2" evidence="1">
    <location>
        <begin position="1"/>
        <end position="155"/>
    </location>
</feature>
<proteinExistence type="predicted"/>
<dbReference type="InterPro" id="IPR000008">
    <property type="entry name" value="C2_dom"/>
</dbReference>
<dbReference type="PROSITE" id="PS50004">
    <property type="entry name" value="C2"/>
    <property type="match status" value="1"/>
</dbReference>
<evidence type="ECO:0000313" key="2">
    <source>
        <dbReference type="EMBL" id="KIZ00093.1"/>
    </source>
</evidence>